<dbReference type="Pfam" id="PF20691">
    <property type="entry name" value="TAGT"/>
    <property type="match status" value="1"/>
</dbReference>
<dbReference type="Proteomes" id="UP000001034">
    <property type="component" value="Segment"/>
</dbReference>
<organism evidence="3 4">
    <name type="scientific">Ralstonia phage phiRSL1</name>
    <dbReference type="NCBI Taxonomy" id="1980924"/>
    <lineage>
        <taxon>Viruses</taxon>
        <taxon>Duplodnaviria</taxon>
        <taxon>Heunggongvirae</taxon>
        <taxon>Uroviricota</taxon>
        <taxon>Caudoviricetes</taxon>
        <taxon>Mieseafarmvirus</taxon>
        <taxon>Mieseafarmvirus RSL1</taxon>
    </lineage>
</organism>
<name>B2ZYE0_9CAUD</name>
<dbReference type="GeneID" id="6369833"/>
<dbReference type="RefSeq" id="YP_001950116.1">
    <property type="nucleotide sequence ID" value="NC_010811.2"/>
</dbReference>
<dbReference type="InterPro" id="IPR049100">
    <property type="entry name" value="TAGT"/>
</dbReference>
<dbReference type="KEGG" id="vg:6369833"/>
<protein>
    <recommendedName>
        <fullName evidence="2">TET-Associated Glycosyltransferase domain-containing protein</fullName>
    </recommendedName>
</protein>
<sequence>MPTVVPSSHSPTDMAQHRRPPVADKDFQVVIPTHRRVDRQVTLRELPAELRERTLLLASDWDEAKALRKKHKHELVWAVDDPTVDCIAKKRQWIIENVRADNVFQLDDDMYFFRRCNKEHREWQGAKSGKWVQTDAAKAKGITFLFKEPFPDVQKMRRWDFIKDQMVNKGVVHTCIASRLMNNYVRGDFKMVGRAMHAIGHNRRTLLKHGIRFDEVKFREDFNVTLHLLRLGYPNLILTNFVVNPLDYGSDGGCSEERTVKGSDRAAVKLASIHDPFVKVVDKEYKGSINRKEVIVYWEKAFASSQKQKKAK</sequence>
<evidence type="ECO:0000313" key="4">
    <source>
        <dbReference type="Proteomes" id="UP000001034"/>
    </source>
</evidence>
<evidence type="ECO:0000313" key="3">
    <source>
        <dbReference type="EMBL" id="BAG41686.1"/>
    </source>
</evidence>
<feature type="compositionally biased region" description="Polar residues" evidence="1">
    <location>
        <begin position="1"/>
        <end position="13"/>
    </location>
</feature>
<proteinExistence type="predicted"/>
<feature type="region of interest" description="Disordered" evidence="1">
    <location>
        <begin position="1"/>
        <end position="20"/>
    </location>
</feature>
<feature type="domain" description="TET-Associated Glycosyltransferase" evidence="2">
    <location>
        <begin position="27"/>
        <end position="135"/>
    </location>
</feature>
<reference evidence="3 4" key="1">
    <citation type="journal article" date="2010" name="Virology">
        <title>A jumbo phage infecting the phytopathogen Ralstonia solanacearum defines a new lineage of the Myoviridae family.</title>
        <authorList>
            <person name="Yamada T."/>
            <person name="Satoh S."/>
            <person name="Ishikawa H."/>
            <person name="Fujiwara A."/>
            <person name="Kawasaki T."/>
            <person name="Fujie M."/>
            <person name="Ogata H."/>
        </authorList>
    </citation>
    <scope>NUCLEOTIDE SEQUENCE [LARGE SCALE GENOMIC DNA]</scope>
</reference>
<evidence type="ECO:0000259" key="2">
    <source>
        <dbReference type="Pfam" id="PF20691"/>
    </source>
</evidence>
<accession>B2ZYE0</accession>
<evidence type="ECO:0000256" key="1">
    <source>
        <dbReference type="SAM" id="MobiDB-lite"/>
    </source>
</evidence>
<keyword evidence="4" id="KW-1185">Reference proteome</keyword>
<dbReference type="EMBL" id="AB366653">
    <property type="protein sequence ID" value="BAG41686.1"/>
    <property type="molecule type" value="Genomic_DNA"/>
</dbReference>